<dbReference type="SMART" id="SM00116">
    <property type="entry name" value="CBS"/>
    <property type="match status" value="2"/>
</dbReference>
<dbReference type="PANTHER" id="PTHR48108">
    <property type="entry name" value="CBS DOMAIN-CONTAINING PROTEIN CBSX2, CHLOROPLASTIC"/>
    <property type="match status" value="1"/>
</dbReference>
<dbReference type="Proteomes" id="UP000230729">
    <property type="component" value="Unassembled WGS sequence"/>
</dbReference>
<gene>
    <name evidence="4" type="ORF">COX22_01070</name>
</gene>
<protein>
    <recommendedName>
        <fullName evidence="3">CBS domain-containing protein</fullName>
    </recommendedName>
</protein>
<dbReference type="Pfam" id="PF00571">
    <property type="entry name" value="CBS"/>
    <property type="match status" value="2"/>
</dbReference>
<keyword evidence="1" id="KW-0677">Repeat</keyword>
<evidence type="ECO:0000259" key="3">
    <source>
        <dbReference type="PROSITE" id="PS51371"/>
    </source>
</evidence>
<dbReference type="Gene3D" id="3.10.580.10">
    <property type="entry name" value="CBS-domain"/>
    <property type="match status" value="1"/>
</dbReference>
<dbReference type="AlphaFoldDB" id="A0A2G9ZNB8"/>
<dbReference type="InterPro" id="IPR000644">
    <property type="entry name" value="CBS_dom"/>
</dbReference>
<keyword evidence="2" id="KW-0129">CBS domain</keyword>
<evidence type="ECO:0000256" key="2">
    <source>
        <dbReference type="PROSITE-ProRule" id="PRU00703"/>
    </source>
</evidence>
<sequence length="165" mass="18695">MWVKDYMFKNVCTIFPETTIAEALRVMVEKKTNSLIVVDKNQKPIGTLSSYTLVREVVPPYLKDDPVFSQFGAEGTLDHYAQQFKDRKVSELMHKDFHVLSDKDAMIEAASYAIKASRRILPVADEHGRLIGAITRTCIKNALYNAVFKEQPINPEPCCCKGEHS</sequence>
<feature type="domain" description="CBS" evidence="3">
    <location>
        <begin position="93"/>
        <end position="150"/>
    </location>
</feature>
<dbReference type="EMBL" id="PCSD01000023">
    <property type="protein sequence ID" value="PIP34050.1"/>
    <property type="molecule type" value="Genomic_DNA"/>
</dbReference>
<proteinExistence type="predicted"/>
<dbReference type="SUPFAM" id="SSF54631">
    <property type="entry name" value="CBS-domain pair"/>
    <property type="match status" value="1"/>
</dbReference>
<dbReference type="InterPro" id="IPR051462">
    <property type="entry name" value="CBS_domain-containing"/>
</dbReference>
<dbReference type="CDD" id="cd02205">
    <property type="entry name" value="CBS_pair_SF"/>
    <property type="match status" value="1"/>
</dbReference>
<dbReference type="InterPro" id="IPR046342">
    <property type="entry name" value="CBS_dom_sf"/>
</dbReference>
<dbReference type="PROSITE" id="PS51371">
    <property type="entry name" value="CBS"/>
    <property type="match status" value="2"/>
</dbReference>
<evidence type="ECO:0000256" key="1">
    <source>
        <dbReference type="ARBA" id="ARBA00022737"/>
    </source>
</evidence>
<evidence type="ECO:0000313" key="4">
    <source>
        <dbReference type="EMBL" id="PIP34050.1"/>
    </source>
</evidence>
<accession>A0A2G9ZNB8</accession>
<comment type="caution">
    <text evidence="4">The sequence shown here is derived from an EMBL/GenBank/DDBJ whole genome shotgun (WGS) entry which is preliminary data.</text>
</comment>
<reference evidence="4 5" key="1">
    <citation type="submission" date="2017-09" db="EMBL/GenBank/DDBJ databases">
        <title>Depth-based differentiation of microbial function through sediment-hosted aquifers and enrichment of novel symbionts in the deep terrestrial subsurface.</title>
        <authorList>
            <person name="Probst A.J."/>
            <person name="Ladd B."/>
            <person name="Jarett J.K."/>
            <person name="Geller-Mcgrath D.E."/>
            <person name="Sieber C.M."/>
            <person name="Emerson J.B."/>
            <person name="Anantharaman K."/>
            <person name="Thomas B.C."/>
            <person name="Malmstrom R."/>
            <person name="Stieglmeier M."/>
            <person name="Klingl A."/>
            <person name="Woyke T."/>
            <person name="Ryan C.M."/>
            <person name="Banfield J.F."/>
        </authorList>
    </citation>
    <scope>NUCLEOTIDE SEQUENCE [LARGE SCALE GENOMIC DNA]</scope>
    <source>
        <strain evidence="4">CG23_combo_of_CG06-09_8_20_14_all_49_15</strain>
    </source>
</reference>
<evidence type="ECO:0000313" key="5">
    <source>
        <dbReference type="Proteomes" id="UP000230729"/>
    </source>
</evidence>
<feature type="domain" description="CBS" evidence="3">
    <location>
        <begin position="7"/>
        <end position="67"/>
    </location>
</feature>
<name>A0A2G9ZNB8_9BACT</name>
<dbReference type="PANTHER" id="PTHR48108:SF26">
    <property type="entry name" value="CBS DOMAIN-CONTAINING PROTEIN DDB_G0289609"/>
    <property type="match status" value="1"/>
</dbReference>
<organism evidence="4 5">
    <name type="scientific">Candidatus Falkowbacteria bacterium CG23_combo_of_CG06-09_8_20_14_all_49_15</name>
    <dbReference type="NCBI Taxonomy" id="1974572"/>
    <lineage>
        <taxon>Bacteria</taxon>
        <taxon>Candidatus Falkowiibacteriota</taxon>
    </lineage>
</organism>